<dbReference type="PANTHER" id="PTHR36925">
    <property type="entry name" value="COBALT-PRECORRIN-6A REDUCTASE"/>
    <property type="match status" value="1"/>
</dbReference>
<dbReference type="InterPro" id="IPR003723">
    <property type="entry name" value="Precorrin-6x_reduct"/>
</dbReference>
<accession>A0ABP7ITI2</accession>
<evidence type="ECO:0000313" key="5">
    <source>
        <dbReference type="Proteomes" id="UP001500888"/>
    </source>
</evidence>
<dbReference type="EMBL" id="BAAAZR010000020">
    <property type="protein sequence ID" value="GAA3826597.1"/>
    <property type="molecule type" value="Genomic_DNA"/>
</dbReference>
<dbReference type="PANTHER" id="PTHR36925:SF1">
    <property type="entry name" value="COBALT-PRECORRIN-6A REDUCTASE"/>
    <property type="match status" value="1"/>
</dbReference>
<dbReference type="NCBIfam" id="TIGR00715">
    <property type="entry name" value="precor6x_red"/>
    <property type="match status" value="1"/>
</dbReference>
<reference evidence="5" key="1">
    <citation type="journal article" date="2019" name="Int. J. Syst. Evol. Microbiol.">
        <title>The Global Catalogue of Microorganisms (GCM) 10K type strain sequencing project: providing services to taxonomists for standard genome sequencing and annotation.</title>
        <authorList>
            <consortium name="The Broad Institute Genomics Platform"/>
            <consortium name="The Broad Institute Genome Sequencing Center for Infectious Disease"/>
            <person name="Wu L."/>
            <person name="Ma J."/>
        </authorList>
    </citation>
    <scope>NUCLEOTIDE SEQUENCE [LARGE SCALE GENOMIC DNA]</scope>
    <source>
        <strain evidence="5">JCM 16908</strain>
    </source>
</reference>
<evidence type="ECO:0000256" key="1">
    <source>
        <dbReference type="ARBA" id="ARBA00004953"/>
    </source>
</evidence>
<comment type="pathway">
    <text evidence="1">Cofactor biosynthesis; adenosylcobalamin biosynthesis.</text>
</comment>
<dbReference type="PROSITE" id="PS51014">
    <property type="entry name" value="COBK_CBIJ"/>
    <property type="match status" value="1"/>
</dbReference>
<name>A0ABP7ITI2_9ACTN</name>
<keyword evidence="2" id="KW-0169">Cobalamin biosynthesis</keyword>
<keyword evidence="3" id="KW-0560">Oxidoreductase</keyword>
<evidence type="ECO:0000313" key="4">
    <source>
        <dbReference type="EMBL" id="GAA3826597.1"/>
    </source>
</evidence>
<gene>
    <name evidence="4" type="ORF">GCM10022226_54190</name>
</gene>
<proteinExistence type="predicted"/>
<comment type="caution">
    <text evidence="4">The sequence shown here is derived from an EMBL/GenBank/DDBJ whole genome shotgun (WGS) entry which is preliminary data.</text>
</comment>
<evidence type="ECO:0000256" key="3">
    <source>
        <dbReference type="ARBA" id="ARBA00023002"/>
    </source>
</evidence>
<dbReference type="Proteomes" id="UP001500888">
    <property type="component" value="Unassembled WGS sequence"/>
</dbReference>
<protein>
    <submittedName>
        <fullName evidence="4">Cobalt-precorrin-6A reductase</fullName>
    </submittedName>
</protein>
<keyword evidence="5" id="KW-1185">Reference proteome</keyword>
<evidence type="ECO:0000256" key="2">
    <source>
        <dbReference type="ARBA" id="ARBA00022573"/>
    </source>
</evidence>
<organism evidence="4 5">
    <name type="scientific">Sphaerisporangium flaviroseum</name>
    <dbReference type="NCBI Taxonomy" id="509199"/>
    <lineage>
        <taxon>Bacteria</taxon>
        <taxon>Bacillati</taxon>
        <taxon>Actinomycetota</taxon>
        <taxon>Actinomycetes</taxon>
        <taxon>Streptosporangiales</taxon>
        <taxon>Streptosporangiaceae</taxon>
        <taxon>Sphaerisporangium</taxon>
    </lineage>
</organism>
<dbReference type="NCBIfam" id="NF005968">
    <property type="entry name" value="PRK08057.1-2"/>
    <property type="match status" value="1"/>
</dbReference>
<dbReference type="Pfam" id="PF02571">
    <property type="entry name" value="CbiJ"/>
    <property type="match status" value="1"/>
</dbReference>
<sequence length="254" mass="27570">MKPGVLILGGTGEARALAAALVHRPDVRVVSSLAGRVSDPRLPEGEVRVGGFGGPGRLASWLRDQGIHAVVDATHPFAERITASAVRATAEAEIPLLILRRSGWRQEAGDDWHWVSSLEDAARSLPALGRRVFLTTGRQGLPAFTGLDDLWFLIRTVDPPEPPLPRHCHLLLDRGPYTLEGELSLMRAHRVDTLVTKDSGGTMTRAKLAAARQLGLPVVVVRRPPLPEAPTAVTVHEALVWLNDVRINPGNRME</sequence>
<dbReference type="RefSeq" id="WP_344945982.1">
    <property type="nucleotide sequence ID" value="NZ_BAAAZR010000020.1"/>
</dbReference>